<proteinExistence type="inferred from homology"/>
<name>A0ABW8AKK0_9ACTN</name>
<dbReference type="EMBL" id="JBITLV010000002">
    <property type="protein sequence ID" value="MFI7586900.1"/>
    <property type="molecule type" value="Genomic_DNA"/>
</dbReference>
<comment type="cofactor">
    <cofactor evidence="1">
        <name>Zn(2+)</name>
        <dbReference type="ChEBI" id="CHEBI:29105"/>
    </cofactor>
</comment>
<gene>
    <name evidence="7" type="ORF">ACIB24_07475</name>
</gene>
<evidence type="ECO:0000256" key="5">
    <source>
        <dbReference type="ARBA" id="ARBA00023459"/>
    </source>
</evidence>
<sequence>MVTPEPPGPQVSRRGAFQMAGLAGVGLLGGSKPAGIQPKDSAPFSCIPRYLGYREADLAKPYASFFTGKTAPVQPQVTQALAAGPFDPALGVPLGRLDDELSISGYSAVETGYTILGNGQALVACLTDMPGVRPEMWDWWFGWHSWESARYKLWHPDAHEVAVMREDRSGDRTLSDRERYVGNTSFVDEYIGPHLEQLAIRFRDPAAAGFSAKARAGALIYARVGSSMAPVDLGWVVHQVRATPTGSEMRSRFYLNVPGVASVLDLNTGCGLVRGLAPLPNLPFGKDFAAHLMQHCGAEMNHLSRFLPDLYARFKDTP</sequence>
<evidence type="ECO:0000313" key="8">
    <source>
        <dbReference type="Proteomes" id="UP001612915"/>
    </source>
</evidence>
<keyword evidence="2" id="KW-0479">Metal-binding</keyword>
<evidence type="ECO:0000256" key="3">
    <source>
        <dbReference type="ARBA" id="ARBA00022801"/>
    </source>
</evidence>
<comment type="caution">
    <text evidence="7">The sequence shown here is derived from an EMBL/GenBank/DDBJ whole genome shotgun (WGS) entry which is preliminary data.</text>
</comment>
<keyword evidence="3 7" id="KW-0378">Hydrolase</keyword>
<keyword evidence="4" id="KW-0862">Zinc</keyword>
<protein>
    <submittedName>
        <fullName evidence="7">DAPG hydrolase family protein</fullName>
    </submittedName>
</protein>
<evidence type="ECO:0000256" key="2">
    <source>
        <dbReference type="ARBA" id="ARBA00022723"/>
    </source>
</evidence>
<dbReference type="Proteomes" id="UP001612915">
    <property type="component" value="Unassembled WGS sequence"/>
</dbReference>
<feature type="domain" description="DAPG hydrolase PhiG" evidence="6">
    <location>
        <begin position="101"/>
        <end position="312"/>
    </location>
</feature>
<dbReference type="RefSeq" id="WP_398277514.1">
    <property type="nucleotide sequence ID" value="NZ_JBITLV010000002.1"/>
</dbReference>
<reference evidence="7 8" key="1">
    <citation type="submission" date="2024-10" db="EMBL/GenBank/DDBJ databases">
        <title>The Natural Products Discovery Center: Release of the First 8490 Sequenced Strains for Exploring Actinobacteria Biosynthetic Diversity.</title>
        <authorList>
            <person name="Kalkreuter E."/>
            <person name="Kautsar S.A."/>
            <person name="Yang D."/>
            <person name="Bader C.D."/>
            <person name="Teijaro C.N."/>
            <person name="Fluegel L."/>
            <person name="Davis C.M."/>
            <person name="Simpson J.R."/>
            <person name="Lauterbach L."/>
            <person name="Steele A.D."/>
            <person name="Gui C."/>
            <person name="Meng S."/>
            <person name="Li G."/>
            <person name="Viehrig K."/>
            <person name="Ye F."/>
            <person name="Su P."/>
            <person name="Kiefer A.F."/>
            <person name="Nichols A."/>
            <person name="Cepeda A.J."/>
            <person name="Yan W."/>
            <person name="Fan B."/>
            <person name="Jiang Y."/>
            <person name="Adhikari A."/>
            <person name="Zheng C.-J."/>
            <person name="Schuster L."/>
            <person name="Cowan T.M."/>
            <person name="Smanski M.J."/>
            <person name="Chevrette M.G."/>
            <person name="De Carvalho L.P.S."/>
            <person name="Shen B."/>
        </authorList>
    </citation>
    <scope>NUCLEOTIDE SEQUENCE [LARGE SCALE GENOMIC DNA]</scope>
    <source>
        <strain evidence="7 8">NPDC049639</strain>
    </source>
</reference>
<comment type="similarity">
    <text evidence="5">Belongs to the DAPG/phloretin hydrolase family.</text>
</comment>
<evidence type="ECO:0000256" key="4">
    <source>
        <dbReference type="ARBA" id="ARBA00022833"/>
    </source>
</evidence>
<evidence type="ECO:0000313" key="7">
    <source>
        <dbReference type="EMBL" id="MFI7586900.1"/>
    </source>
</evidence>
<keyword evidence="8" id="KW-1185">Reference proteome</keyword>
<dbReference type="GO" id="GO:0016787">
    <property type="term" value="F:hydrolase activity"/>
    <property type="evidence" value="ECO:0007669"/>
    <property type="project" value="UniProtKB-KW"/>
</dbReference>
<evidence type="ECO:0000259" key="6">
    <source>
        <dbReference type="Pfam" id="PF18089"/>
    </source>
</evidence>
<dbReference type="InterPro" id="IPR041526">
    <property type="entry name" value="DAPG_hydrolase"/>
</dbReference>
<evidence type="ECO:0000256" key="1">
    <source>
        <dbReference type="ARBA" id="ARBA00001947"/>
    </source>
</evidence>
<accession>A0ABW8AKK0</accession>
<dbReference type="Pfam" id="PF18089">
    <property type="entry name" value="DAPG_hydrolase"/>
    <property type="match status" value="1"/>
</dbReference>
<organism evidence="7 8">
    <name type="scientific">Spongisporangium articulatum</name>
    <dbReference type="NCBI Taxonomy" id="3362603"/>
    <lineage>
        <taxon>Bacteria</taxon>
        <taxon>Bacillati</taxon>
        <taxon>Actinomycetota</taxon>
        <taxon>Actinomycetes</taxon>
        <taxon>Kineosporiales</taxon>
        <taxon>Kineosporiaceae</taxon>
        <taxon>Spongisporangium</taxon>
    </lineage>
</organism>